<organism evidence="7 8">
    <name type="scientific">Candidatus Corynebacterium avicola</name>
    <dbReference type="NCBI Taxonomy" id="2838527"/>
    <lineage>
        <taxon>Bacteria</taxon>
        <taxon>Bacillati</taxon>
        <taxon>Actinomycetota</taxon>
        <taxon>Actinomycetes</taxon>
        <taxon>Mycobacteriales</taxon>
        <taxon>Corynebacteriaceae</taxon>
        <taxon>Corynebacterium</taxon>
    </lineage>
</organism>
<evidence type="ECO:0000313" key="8">
    <source>
        <dbReference type="Proteomes" id="UP000824190"/>
    </source>
</evidence>
<keyword evidence="4 6" id="KW-1133">Transmembrane helix</keyword>
<protein>
    <submittedName>
        <fullName evidence="7">Cation:proton antiporter</fullName>
    </submittedName>
</protein>
<evidence type="ECO:0000256" key="2">
    <source>
        <dbReference type="ARBA" id="ARBA00022475"/>
    </source>
</evidence>
<name>A0A9D1RR55_9CORY</name>
<keyword evidence="2" id="KW-1003">Cell membrane</keyword>
<reference evidence="7" key="2">
    <citation type="submission" date="2021-04" db="EMBL/GenBank/DDBJ databases">
        <authorList>
            <person name="Gilroy R."/>
        </authorList>
    </citation>
    <scope>NUCLEOTIDE SEQUENCE</scope>
    <source>
        <strain evidence="7">CHK32-1732</strain>
    </source>
</reference>
<evidence type="ECO:0000256" key="1">
    <source>
        <dbReference type="ARBA" id="ARBA00004651"/>
    </source>
</evidence>
<dbReference type="InterPro" id="IPR007208">
    <property type="entry name" value="MrpF/PhaF-like"/>
</dbReference>
<feature type="transmembrane region" description="Helical" evidence="6">
    <location>
        <begin position="65"/>
        <end position="87"/>
    </location>
</feature>
<keyword evidence="5 6" id="KW-0472">Membrane</keyword>
<dbReference type="NCBIfam" id="NF009255">
    <property type="entry name" value="PRK12612.1-3"/>
    <property type="match status" value="1"/>
</dbReference>
<evidence type="ECO:0000256" key="4">
    <source>
        <dbReference type="ARBA" id="ARBA00022989"/>
    </source>
</evidence>
<dbReference type="AlphaFoldDB" id="A0A9D1RR55"/>
<comment type="caution">
    <text evidence="7">The sequence shown here is derived from an EMBL/GenBank/DDBJ whole genome shotgun (WGS) entry which is preliminary data.</text>
</comment>
<dbReference type="Proteomes" id="UP000824190">
    <property type="component" value="Unassembled WGS sequence"/>
</dbReference>
<feature type="transmembrane region" description="Helical" evidence="6">
    <location>
        <begin position="39"/>
        <end position="59"/>
    </location>
</feature>
<evidence type="ECO:0000256" key="3">
    <source>
        <dbReference type="ARBA" id="ARBA00022692"/>
    </source>
</evidence>
<evidence type="ECO:0000256" key="5">
    <source>
        <dbReference type="ARBA" id="ARBA00023136"/>
    </source>
</evidence>
<evidence type="ECO:0000256" key="6">
    <source>
        <dbReference type="SAM" id="Phobius"/>
    </source>
</evidence>
<comment type="subcellular location">
    <subcellularLocation>
        <location evidence="1">Cell membrane</location>
        <topology evidence="1">Multi-pass membrane protein</topology>
    </subcellularLocation>
</comment>
<accession>A0A9D1RR55</accession>
<sequence>MTPTQLLWIFAGMAGAIVAVALALVLWRAVSTRNDARRAVLADMIFITVIAGFLVYSLFVRTAITYDVVLIAGLGGAISTIAFARIITRGRR</sequence>
<dbReference type="EMBL" id="DXGC01000086">
    <property type="protein sequence ID" value="HIW92045.1"/>
    <property type="molecule type" value="Genomic_DNA"/>
</dbReference>
<reference evidence="7" key="1">
    <citation type="journal article" date="2021" name="PeerJ">
        <title>Extensive microbial diversity within the chicken gut microbiome revealed by metagenomics and culture.</title>
        <authorList>
            <person name="Gilroy R."/>
            <person name="Ravi A."/>
            <person name="Getino M."/>
            <person name="Pursley I."/>
            <person name="Horton D.L."/>
            <person name="Alikhan N.F."/>
            <person name="Baker D."/>
            <person name="Gharbi K."/>
            <person name="Hall N."/>
            <person name="Watson M."/>
            <person name="Adriaenssens E.M."/>
            <person name="Foster-Nyarko E."/>
            <person name="Jarju S."/>
            <person name="Secka A."/>
            <person name="Antonio M."/>
            <person name="Oren A."/>
            <person name="Chaudhuri R.R."/>
            <person name="La Ragione R."/>
            <person name="Hildebrand F."/>
            <person name="Pallen M.J."/>
        </authorList>
    </citation>
    <scope>NUCLEOTIDE SEQUENCE</scope>
    <source>
        <strain evidence="7">CHK32-1732</strain>
    </source>
</reference>
<keyword evidence="3 6" id="KW-0812">Transmembrane</keyword>
<dbReference type="GO" id="GO:0015075">
    <property type="term" value="F:monoatomic ion transmembrane transporter activity"/>
    <property type="evidence" value="ECO:0007669"/>
    <property type="project" value="InterPro"/>
</dbReference>
<dbReference type="Pfam" id="PF04066">
    <property type="entry name" value="MrpF_PhaF"/>
    <property type="match status" value="1"/>
</dbReference>
<evidence type="ECO:0000313" key="7">
    <source>
        <dbReference type="EMBL" id="HIW92045.1"/>
    </source>
</evidence>
<proteinExistence type="predicted"/>
<feature type="transmembrane region" description="Helical" evidence="6">
    <location>
        <begin position="6"/>
        <end position="27"/>
    </location>
</feature>
<gene>
    <name evidence="7" type="ORF">H9870_10330</name>
</gene>
<dbReference type="GO" id="GO:0005886">
    <property type="term" value="C:plasma membrane"/>
    <property type="evidence" value="ECO:0007669"/>
    <property type="project" value="UniProtKB-SubCell"/>
</dbReference>